<dbReference type="SUPFAM" id="SSF103473">
    <property type="entry name" value="MFS general substrate transporter"/>
    <property type="match status" value="1"/>
</dbReference>
<dbReference type="InterPro" id="IPR011701">
    <property type="entry name" value="MFS"/>
</dbReference>
<evidence type="ECO:0000313" key="8">
    <source>
        <dbReference type="EMBL" id="KAK4466344.1"/>
    </source>
</evidence>
<feature type="transmembrane region" description="Helical" evidence="6">
    <location>
        <begin position="387"/>
        <end position="410"/>
    </location>
</feature>
<feature type="transmembrane region" description="Helical" evidence="6">
    <location>
        <begin position="476"/>
        <end position="502"/>
    </location>
</feature>
<feature type="transmembrane region" description="Helical" evidence="6">
    <location>
        <begin position="229"/>
        <end position="254"/>
    </location>
</feature>
<evidence type="ECO:0000256" key="6">
    <source>
        <dbReference type="SAM" id="Phobius"/>
    </source>
</evidence>
<comment type="caution">
    <text evidence="8">The sequence shown here is derived from an EMBL/GenBank/DDBJ whole genome shotgun (WGS) entry which is preliminary data.</text>
</comment>
<accession>A0AAV9I3X5</accession>
<feature type="region of interest" description="Disordered" evidence="5">
    <location>
        <begin position="289"/>
        <end position="313"/>
    </location>
</feature>
<sequence length="539" mass="57010">MRNITQNHNDPEHSEETLALLPSEPSSSSSSLGTTEPAGFTQPARISSRSPGGIRSIVLTLLSSASVVFLLDIGNSLSLAPQTAVLESIVCEQYYARGRGGSHLLTAMGDRSPPGADLCKLPAIQAEVAFINGWKDVSETLPGILLAVFYGVLADRLRRNGRKKVLLMAVAGLVMSDLWVRIVYSFPNLIPLRAVWLVGGFQVLGAGGATLSSMVFAQLADACPAEQRTAAFSILASAALLNQLVFVPVGAALMRIDPWVPMWLTSALGVLGFVVGWLFVPETGPRRNFEDDAGEEAEWEDEEEGGGGGGALGGKKGVWAQMRELGGTGREVITALAENKNATLVLFASLCFSLAIMSDSSLLLQYASKRLGWTIGEASILLSVRAGVGLLVLAVLLPLLSSFFLVRLNLHESLKDKRVAQASGVFLVLGAGTIFLASWWLPLFVGQVVFAVGFAYTATTRSMLTATIDPDQLGTAFTALSVFTQAGFLAGSPLLAAAFGWGMKLGDFWSGMPFLVAACVSVIGTMAISAASVRRDIII</sequence>
<evidence type="ECO:0000259" key="7">
    <source>
        <dbReference type="PROSITE" id="PS50850"/>
    </source>
</evidence>
<gene>
    <name evidence="8" type="ORF">QBC42DRAFT_192942</name>
</gene>
<dbReference type="Proteomes" id="UP001321749">
    <property type="component" value="Unassembled WGS sequence"/>
</dbReference>
<dbReference type="PANTHER" id="PTHR23507:SF1">
    <property type="entry name" value="FI18259P1-RELATED"/>
    <property type="match status" value="1"/>
</dbReference>
<keyword evidence="3 6" id="KW-1133">Transmembrane helix</keyword>
<keyword evidence="9" id="KW-1185">Reference proteome</keyword>
<keyword evidence="4 6" id="KW-0472">Membrane</keyword>
<protein>
    <submittedName>
        <fullName evidence="8">Major facilitator superfamily domain-containing protein</fullName>
    </submittedName>
</protein>
<name>A0AAV9I3X5_9PEZI</name>
<evidence type="ECO:0000313" key="9">
    <source>
        <dbReference type="Proteomes" id="UP001321749"/>
    </source>
</evidence>
<organism evidence="8 9">
    <name type="scientific">Cladorrhinum samala</name>
    <dbReference type="NCBI Taxonomy" id="585594"/>
    <lineage>
        <taxon>Eukaryota</taxon>
        <taxon>Fungi</taxon>
        <taxon>Dikarya</taxon>
        <taxon>Ascomycota</taxon>
        <taxon>Pezizomycotina</taxon>
        <taxon>Sordariomycetes</taxon>
        <taxon>Sordariomycetidae</taxon>
        <taxon>Sordariales</taxon>
        <taxon>Podosporaceae</taxon>
        <taxon>Cladorrhinum</taxon>
    </lineage>
</organism>
<feature type="compositionally biased region" description="Acidic residues" evidence="5">
    <location>
        <begin position="291"/>
        <end position="305"/>
    </location>
</feature>
<feature type="transmembrane region" description="Helical" evidence="6">
    <location>
        <begin position="165"/>
        <end position="184"/>
    </location>
</feature>
<feature type="compositionally biased region" description="Low complexity" evidence="5">
    <location>
        <begin position="17"/>
        <end position="37"/>
    </location>
</feature>
<dbReference type="GO" id="GO:0016020">
    <property type="term" value="C:membrane"/>
    <property type="evidence" value="ECO:0007669"/>
    <property type="project" value="UniProtKB-SubCell"/>
</dbReference>
<feature type="transmembrane region" description="Helical" evidence="6">
    <location>
        <begin position="260"/>
        <end position="280"/>
    </location>
</feature>
<evidence type="ECO:0000256" key="5">
    <source>
        <dbReference type="SAM" id="MobiDB-lite"/>
    </source>
</evidence>
<proteinExistence type="predicted"/>
<evidence type="ECO:0000256" key="1">
    <source>
        <dbReference type="ARBA" id="ARBA00004141"/>
    </source>
</evidence>
<dbReference type="InterPro" id="IPR036259">
    <property type="entry name" value="MFS_trans_sf"/>
</dbReference>
<dbReference type="Gene3D" id="1.20.1250.20">
    <property type="entry name" value="MFS general substrate transporter like domains"/>
    <property type="match status" value="1"/>
</dbReference>
<feature type="transmembrane region" description="Helical" evidence="6">
    <location>
        <begin position="344"/>
        <end position="367"/>
    </location>
</feature>
<dbReference type="InterPro" id="IPR020846">
    <property type="entry name" value="MFS_dom"/>
</dbReference>
<feature type="transmembrane region" description="Helical" evidence="6">
    <location>
        <begin position="422"/>
        <end position="441"/>
    </location>
</feature>
<feature type="region of interest" description="Disordered" evidence="5">
    <location>
        <begin position="1"/>
        <end position="49"/>
    </location>
</feature>
<evidence type="ECO:0000256" key="4">
    <source>
        <dbReference type="ARBA" id="ARBA00023136"/>
    </source>
</evidence>
<dbReference type="EMBL" id="MU864932">
    <property type="protein sequence ID" value="KAK4466344.1"/>
    <property type="molecule type" value="Genomic_DNA"/>
</dbReference>
<evidence type="ECO:0000256" key="3">
    <source>
        <dbReference type="ARBA" id="ARBA00022989"/>
    </source>
</evidence>
<feature type="transmembrane region" description="Helical" evidence="6">
    <location>
        <begin position="514"/>
        <end position="533"/>
    </location>
</feature>
<evidence type="ECO:0000256" key="2">
    <source>
        <dbReference type="ARBA" id="ARBA00022692"/>
    </source>
</evidence>
<dbReference type="PROSITE" id="PS50850">
    <property type="entry name" value="MFS"/>
    <property type="match status" value="1"/>
</dbReference>
<keyword evidence="2 6" id="KW-0812">Transmembrane</keyword>
<feature type="transmembrane region" description="Helical" evidence="6">
    <location>
        <begin position="196"/>
        <end position="217"/>
    </location>
</feature>
<dbReference type="AlphaFoldDB" id="A0AAV9I3X5"/>
<dbReference type="PANTHER" id="PTHR23507">
    <property type="entry name" value="ZGC:174356"/>
    <property type="match status" value="1"/>
</dbReference>
<dbReference type="Pfam" id="PF07690">
    <property type="entry name" value="MFS_1"/>
    <property type="match status" value="1"/>
</dbReference>
<comment type="subcellular location">
    <subcellularLocation>
        <location evidence="1">Membrane</location>
        <topology evidence="1">Multi-pass membrane protein</topology>
    </subcellularLocation>
</comment>
<feature type="domain" description="Major facilitator superfamily (MFS) profile" evidence="7">
    <location>
        <begin position="58"/>
        <end position="536"/>
    </location>
</feature>
<feature type="transmembrane region" description="Helical" evidence="6">
    <location>
        <begin position="447"/>
        <end position="464"/>
    </location>
</feature>
<dbReference type="GO" id="GO:0022857">
    <property type="term" value="F:transmembrane transporter activity"/>
    <property type="evidence" value="ECO:0007669"/>
    <property type="project" value="InterPro"/>
</dbReference>
<reference evidence="8" key="2">
    <citation type="submission" date="2023-06" db="EMBL/GenBank/DDBJ databases">
        <authorList>
            <consortium name="Lawrence Berkeley National Laboratory"/>
            <person name="Mondo S.J."/>
            <person name="Hensen N."/>
            <person name="Bonometti L."/>
            <person name="Westerberg I."/>
            <person name="Brannstrom I.O."/>
            <person name="Guillou S."/>
            <person name="Cros-Aarteil S."/>
            <person name="Calhoun S."/>
            <person name="Haridas S."/>
            <person name="Kuo A."/>
            <person name="Pangilinan J."/>
            <person name="Riley R."/>
            <person name="Labutti K."/>
            <person name="Andreopoulos B."/>
            <person name="Lipzen A."/>
            <person name="Chen C."/>
            <person name="Yanf M."/>
            <person name="Daum C."/>
            <person name="Ng V."/>
            <person name="Clum A."/>
            <person name="Steindorff A."/>
            <person name="Ohm R."/>
            <person name="Martin F."/>
            <person name="Silar P."/>
            <person name="Natvig D."/>
            <person name="Lalanne C."/>
            <person name="Gautier V."/>
            <person name="Ament-Velasquez S.L."/>
            <person name="Kruys A."/>
            <person name="Hutchinson M.I."/>
            <person name="Powell A.J."/>
            <person name="Barry K."/>
            <person name="Miller A.N."/>
            <person name="Grigoriev I.V."/>
            <person name="Debuchy R."/>
            <person name="Gladieux P."/>
            <person name="Thoren M.H."/>
            <person name="Johannesson H."/>
        </authorList>
    </citation>
    <scope>NUCLEOTIDE SEQUENCE</scope>
    <source>
        <strain evidence="8">PSN324</strain>
    </source>
</reference>
<reference evidence="8" key="1">
    <citation type="journal article" date="2023" name="Mol. Phylogenet. Evol.">
        <title>Genome-scale phylogeny and comparative genomics of the fungal order Sordariales.</title>
        <authorList>
            <person name="Hensen N."/>
            <person name="Bonometti L."/>
            <person name="Westerberg I."/>
            <person name="Brannstrom I.O."/>
            <person name="Guillou S."/>
            <person name="Cros-Aarteil S."/>
            <person name="Calhoun S."/>
            <person name="Haridas S."/>
            <person name="Kuo A."/>
            <person name="Mondo S."/>
            <person name="Pangilinan J."/>
            <person name="Riley R."/>
            <person name="LaButti K."/>
            <person name="Andreopoulos B."/>
            <person name="Lipzen A."/>
            <person name="Chen C."/>
            <person name="Yan M."/>
            <person name="Daum C."/>
            <person name="Ng V."/>
            <person name="Clum A."/>
            <person name="Steindorff A."/>
            <person name="Ohm R.A."/>
            <person name="Martin F."/>
            <person name="Silar P."/>
            <person name="Natvig D.O."/>
            <person name="Lalanne C."/>
            <person name="Gautier V."/>
            <person name="Ament-Velasquez S.L."/>
            <person name="Kruys A."/>
            <person name="Hutchinson M.I."/>
            <person name="Powell A.J."/>
            <person name="Barry K."/>
            <person name="Miller A.N."/>
            <person name="Grigoriev I.V."/>
            <person name="Debuchy R."/>
            <person name="Gladieux P."/>
            <person name="Hiltunen Thoren M."/>
            <person name="Johannesson H."/>
        </authorList>
    </citation>
    <scope>NUCLEOTIDE SEQUENCE</scope>
    <source>
        <strain evidence="8">PSN324</strain>
    </source>
</reference>